<protein>
    <submittedName>
        <fullName evidence="2">Uncharacterized protein</fullName>
    </submittedName>
</protein>
<feature type="region of interest" description="Disordered" evidence="1">
    <location>
        <begin position="1"/>
        <end position="63"/>
    </location>
</feature>
<sequence>MTQQSCSDSGDLIRFPAAAVPESSSRLSTPLSDEPKRLPVKTASTQTEAEPRREHSVLTTALF</sequence>
<keyword evidence="3" id="KW-1185">Reference proteome</keyword>
<evidence type="ECO:0000313" key="2">
    <source>
        <dbReference type="EMBL" id="KAH3706932.1"/>
    </source>
</evidence>
<organism evidence="2 3">
    <name type="scientific">Dreissena polymorpha</name>
    <name type="common">Zebra mussel</name>
    <name type="synonym">Mytilus polymorpha</name>
    <dbReference type="NCBI Taxonomy" id="45954"/>
    <lineage>
        <taxon>Eukaryota</taxon>
        <taxon>Metazoa</taxon>
        <taxon>Spiralia</taxon>
        <taxon>Lophotrochozoa</taxon>
        <taxon>Mollusca</taxon>
        <taxon>Bivalvia</taxon>
        <taxon>Autobranchia</taxon>
        <taxon>Heteroconchia</taxon>
        <taxon>Euheterodonta</taxon>
        <taxon>Imparidentia</taxon>
        <taxon>Neoheterodontei</taxon>
        <taxon>Myida</taxon>
        <taxon>Dreissenoidea</taxon>
        <taxon>Dreissenidae</taxon>
        <taxon>Dreissena</taxon>
    </lineage>
</organism>
<gene>
    <name evidence="2" type="ORF">DPMN_066323</name>
</gene>
<feature type="compositionally biased region" description="Polar residues" evidence="1">
    <location>
        <begin position="22"/>
        <end position="31"/>
    </location>
</feature>
<name>A0A9D3YY69_DREPO</name>
<evidence type="ECO:0000313" key="3">
    <source>
        <dbReference type="Proteomes" id="UP000828390"/>
    </source>
</evidence>
<evidence type="ECO:0000256" key="1">
    <source>
        <dbReference type="SAM" id="MobiDB-lite"/>
    </source>
</evidence>
<reference evidence="2" key="1">
    <citation type="journal article" date="2019" name="bioRxiv">
        <title>The Genome of the Zebra Mussel, Dreissena polymorpha: A Resource for Invasive Species Research.</title>
        <authorList>
            <person name="McCartney M.A."/>
            <person name="Auch B."/>
            <person name="Kono T."/>
            <person name="Mallez S."/>
            <person name="Zhang Y."/>
            <person name="Obille A."/>
            <person name="Becker A."/>
            <person name="Abrahante J.E."/>
            <person name="Garbe J."/>
            <person name="Badalamenti J.P."/>
            <person name="Herman A."/>
            <person name="Mangelson H."/>
            <person name="Liachko I."/>
            <person name="Sullivan S."/>
            <person name="Sone E.D."/>
            <person name="Koren S."/>
            <person name="Silverstein K.A.T."/>
            <person name="Beckman K.B."/>
            <person name="Gohl D.M."/>
        </authorList>
    </citation>
    <scope>NUCLEOTIDE SEQUENCE</scope>
    <source>
        <strain evidence="2">Duluth1</strain>
        <tissue evidence="2">Whole animal</tissue>
    </source>
</reference>
<accession>A0A9D3YY69</accession>
<comment type="caution">
    <text evidence="2">The sequence shown here is derived from an EMBL/GenBank/DDBJ whole genome shotgun (WGS) entry which is preliminary data.</text>
</comment>
<dbReference type="Proteomes" id="UP000828390">
    <property type="component" value="Unassembled WGS sequence"/>
</dbReference>
<proteinExistence type="predicted"/>
<dbReference type="EMBL" id="JAIWYP010000014">
    <property type="protein sequence ID" value="KAH3706932.1"/>
    <property type="molecule type" value="Genomic_DNA"/>
</dbReference>
<dbReference type="AlphaFoldDB" id="A0A9D3YY69"/>
<reference evidence="2" key="2">
    <citation type="submission" date="2020-11" db="EMBL/GenBank/DDBJ databases">
        <authorList>
            <person name="McCartney M.A."/>
            <person name="Auch B."/>
            <person name="Kono T."/>
            <person name="Mallez S."/>
            <person name="Becker A."/>
            <person name="Gohl D.M."/>
            <person name="Silverstein K.A.T."/>
            <person name="Koren S."/>
            <person name="Bechman K.B."/>
            <person name="Herman A."/>
            <person name="Abrahante J.E."/>
            <person name="Garbe J."/>
        </authorList>
    </citation>
    <scope>NUCLEOTIDE SEQUENCE</scope>
    <source>
        <strain evidence="2">Duluth1</strain>
        <tissue evidence="2">Whole animal</tissue>
    </source>
</reference>